<protein>
    <submittedName>
        <fullName evidence="2">Transposase</fullName>
    </submittedName>
</protein>
<dbReference type="Pfam" id="PF14690">
    <property type="entry name" value="Zn_ribbon_ISL3"/>
    <property type="match status" value="1"/>
</dbReference>
<feature type="domain" description="HTH IS21-type" evidence="1">
    <location>
        <begin position="287"/>
        <end position="349"/>
    </location>
</feature>
<accession>A0A318SJ93</accession>
<name>A0A318SJ93_9DEIO</name>
<dbReference type="EMBL" id="QJSX01000013">
    <property type="protein sequence ID" value="PYE52003.1"/>
    <property type="molecule type" value="Genomic_DNA"/>
</dbReference>
<dbReference type="RefSeq" id="WP_170131089.1">
    <property type="nucleotide sequence ID" value="NZ_QJSX01000013.1"/>
</dbReference>
<dbReference type="PROSITE" id="PS50531">
    <property type="entry name" value="HTH_IS21"/>
    <property type="match status" value="1"/>
</dbReference>
<evidence type="ECO:0000313" key="2">
    <source>
        <dbReference type="EMBL" id="PYE52003.1"/>
    </source>
</evidence>
<evidence type="ECO:0000313" key="3">
    <source>
        <dbReference type="Proteomes" id="UP000248326"/>
    </source>
</evidence>
<organism evidence="2 3">
    <name type="scientific">Deinococcus yavapaiensis KR-236</name>
    <dbReference type="NCBI Taxonomy" id="694435"/>
    <lineage>
        <taxon>Bacteria</taxon>
        <taxon>Thermotogati</taxon>
        <taxon>Deinococcota</taxon>
        <taxon>Deinococci</taxon>
        <taxon>Deinococcales</taxon>
        <taxon>Deinococcaceae</taxon>
        <taxon>Deinococcus</taxon>
    </lineage>
</organism>
<reference evidence="2 3" key="1">
    <citation type="submission" date="2018-06" db="EMBL/GenBank/DDBJ databases">
        <title>Genomic Encyclopedia of Type Strains, Phase IV (KMG-IV): sequencing the most valuable type-strain genomes for metagenomic binning, comparative biology and taxonomic classification.</title>
        <authorList>
            <person name="Goeker M."/>
        </authorList>
    </citation>
    <scope>NUCLEOTIDE SEQUENCE [LARGE SCALE GENOMIC DNA]</scope>
    <source>
        <strain evidence="2 3">DSM 18048</strain>
    </source>
</reference>
<gene>
    <name evidence="2" type="ORF">DES52_11349</name>
</gene>
<proteinExistence type="predicted"/>
<dbReference type="NCBIfam" id="NF033550">
    <property type="entry name" value="transpos_ISL3"/>
    <property type="match status" value="1"/>
</dbReference>
<dbReference type="Proteomes" id="UP000248326">
    <property type="component" value="Unassembled WGS sequence"/>
</dbReference>
<dbReference type="PANTHER" id="PTHR33498">
    <property type="entry name" value="TRANSPOSASE FOR INSERTION SEQUENCE ELEMENT IS1557"/>
    <property type="match status" value="1"/>
</dbReference>
<dbReference type="Pfam" id="PF01610">
    <property type="entry name" value="DDE_Tnp_ISL3"/>
    <property type="match status" value="1"/>
</dbReference>
<dbReference type="InterPro" id="IPR047951">
    <property type="entry name" value="Transpos_ISL3"/>
</dbReference>
<dbReference type="Gene3D" id="1.10.10.60">
    <property type="entry name" value="Homeodomain-like"/>
    <property type="match status" value="1"/>
</dbReference>
<dbReference type="InterPro" id="IPR029261">
    <property type="entry name" value="Transposase_Znf"/>
</dbReference>
<dbReference type="AlphaFoldDB" id="A0A318SJ93"/>
<dbReference type="InterPro" id="IPR017894">
    <property type="entry name" value="HTH_IS21_transposase_type"/>
</dbReference>
<dbReference type="PANTHER" id="PTHR33498:SF1">
    <property type="entry name" value="TRANSPOSASE FOR INSERTION SEQUENCE ELEMENT IS1557"/>
    <property type="match status" value="1"/>
</dbReference>
<comment type="caution">
    <text evidence="2">The sequence shown here is derived from an EMBL/GenBank/DDBJ whole genome shotgun (WGS) entry which is preliminary data.</text>
</comment>
<dbReference type="InterPro" id="IPR002560">
    <property type="entry name" value="Transposase_DDE"/>
</dbReference>
<evidence type="ECO:0000259" key="1">
    <source>
        <dbReference type="PROSITE" id="PS50531"/>
    </source>
</evidence>
<keyword evidence="3" id="KW-1185">Reference proteome</keyword>
<sequence length="499" mass="56561">MSLDLHTLFPPELDLQLVEVEQGNAALTLTLASRRRACVCPSCGTVSFRLHSRSTRFVQDLPCLGVTVSLRLIVRRFRCHHVPCTKQTFTEAFPEFITPFKRITKRLSSVFERVALDVGAEPGSRLLTSTGLFVSPDRLLRLVHALPRPERPCPNLIGIDDFAFRKGFTYGTVIVDLKTGTPVDLLSDRDASTVTTWLQARPNIELVARDRGKEYFVAVTTGAPQARQVLDRWHVLKNLREAVERQRAREQQAISNVLIQAGLQLPQIRRSRIDHVRRDAYTERRRAQYHKIRTLQSEGMTISGIARTLGIARPTVHAAVRTEHPPGVSRRRKRPSPLDVFEPHLRRRWAEGCRNAKLLWRELQALGYAGKYPPVRRWTEPRRGFDENVLPESNLIRGGSAPLAWYFVKPRTELDVDERRVLDVILTTFPALNELRTLTRTFVCALLDAKPADLASWRAKVEGSGLKSLQAFVLGLRHEWDALVAASETNGRTARPRAS</sequence>